<dbReference type="RefSeq" id="WP_267879643.1">
    <property type="nucleotide sequence ID" value="NZ_AULI01000008.1"/>
</dbReference>
<proteinExistence type="predicted"/>
<dbReference type="Proteomes" id="UP000030528">
    <property type="component" value="Unassembled WGS sequence"/>
</dbReference>
<dbReference type="EMBL" id="AVPE01000020">
    <property type="protein sequence ID" value="KGX89747.1"/>
    <property type="molecule type" value="Genomic_DNA"/>
</dbReference>
<organism evidence="1 2">
    <name type="scientific">Pontibacillus halophilus JSM 076056 = DSM 19796</name>
    <dbReference type="NCBI Taxonomy" id="1385510"/>
    <lineage>
        <taxon>Bacteria</taxon>
        <taxon>Bacillati</taxon>
        <taxon>Bacillota</taxon>
        <taxon>Bacilli</taxon>
        <taxon>Bacillales</taxon>
        <taxon>Bacillaceae</taxon>
        <taxon>Pontibacillus</taxon>
    </lineage>
</organism>
<name>A0A0A5I1L1_9BACI</name>
<evidence type="ECO:0000313" key="1">
    <source>
        <dbReference type="EMBL" id="KGX89747.1"/>
    </source>
</evidence>
<reference evidence="1 2" key="1">
    <citation type="submission" date="2013-08" db="EMBL/GenBank/DDBJ databases">
        <authorList>
            <person name="Huang J."/>
            <person name="Wang G."/>
        </authorList>
    </citation>
    <scope>NUCLEOTIDE SEQUENCE [LARGE SCALE GENOMIC DNA]</scope>
    <source>
        <strain evidence="1 2">JSM 076056</strain>
    </source>
</reference>
<protein>
    <submittedName>
        <fullName evidence="1">Uncharacterized protein</fullName>
    </submittedName>
</protein>
<sequence>MGIIIGIAVIITIFSIEYQLRKLNKTNEQIVELLKEIKEKE</sequence>
<evidence type="ECO:0000313" key="2">
    <source>
        <dbReference type="Proteomes" id="UP000030528"/>
    </source>
</evidence>
<gene>
    <name evidence="1" type="ORF">N781_15990</name>
</gene>
<comment type="caution">
    <text evidence="1">The sequence shown here is derived from an EMBL/GenBank/DDBJ whole genome shotgun (WGS) entry which is preliminary data.</text>
</comment>
<dbReference type="AlphaFoldDB" id="A0A0A5I1L1"/>
<accession>A0A0A5I1L1</accession>
<keyword evidence="2" id="KW-1185">Reference proteome</keyword>